<keyword evidence="8" id="KW-1185">Reference proteome</keyword>
<name>A0A9X2HZS2_9GAMM</name>
<dbReference type="GO" id="GO:0016020">
    <property type="term" value="C:membrane"/>
    <property type="evidence" value="ECO:0007669"/>
    <property type="project" value="UniProtKB-SubCell"/>
</dbReference>
<dbReference type="Pfam" id="PF01740">
    <property type="entry name" value="STAS"/>
    <property type="match status" value="1"/>
</dbReference>
<feature type="transmembrane region" description="Helical" evidence="5">
    <location>
        <begin position="101"/>
        <end position="123"/>
    </location>
</feature>
<dbReference type="InterPro" id="IPR036513">
    <property type="entry name" value="STAS_dom_sf"/>
</dbReference>
<evidence type="ECO:0000256" key="3">
    <source>
        <dbReference type="ARBA" id="ARBA00022989"/>
    </source>
</evidence>
<feature type="transmembrane region" description="Helical" evidence="5">
    <location>
        <begin position="346"/>
        <end position="368"/>
    </location>
</feature>
<comment type="caution">
    <text evidence="7">The sequence shown here is derived from an EMBL/GenBank/DDBJ whole genome shotgun (WGS) entry which is preliminary data.</text>
</comment>
<dbReference type="PANTHER" id="PTHR11814">
    <property type="entry name" value="SULFATE TRANSPORTER"/>
    <property type="match status" value="1"/>
</dbReference>
<evidence type="ECO:0000256" key="1">
    <source>
        <dbReference type="ARBA" id="ARBA00004141"/>
    </source>
</evidence>
<dbReference type="NCBIfam" id="NF008660">
    <property type="entry name" value="PRK11660.1"/>
    <property type="match status" value="1"/>
</dbReference>
<sequence>MSARRNLQSLKVASALRESCFEEGYNLTKLRGDLLAGITVGISAIPLSMALAIAIGVPPEHGLYTSLVVGLVMALLGGSRFSVSGPTAAFVVLLQPVVQEFGLSGLMLATLMSGVFMILMAVARFGRVVTYIPNTVTFGFTLGIALILATIQLPDLLGLVLTEPMPDFYFAKLWLIVRHLPTLHWPTLLVTLVSFITMFAWPRLRLPVPAHLITIVVGTGVAMLLHSQGYPVATIASSFEYQAPAGHTVAGIPNFLPEMVLPWQQSEGQPWSLTMLSAVLPQALTLALLGAIEALLCAVMLERMTGKRYHANAEVFGLGVGNSMAAFFGGFSAAPELARSTTNLRAGAYTPIASIVHAAVIAVSLLWIAPYLKHLPMACMATLVIIVAWRMCYGRQIINTIRTAPAADVLVFSVCLLLTLMVDMVVAIGSAVVIAAILFMRDIAAMTKVSDITNRLKHVPKPLPEGWRVVKISGPLFFAAADKIFAELDRLARDQKGLVVHMDGVPLLDAGGLDGFASFLKRCRKRKLQLVLSDIQFQPLKAMVRAQIKPENGNFVVYPTLAEALDAVIDQSVEMKPAIVES</sequence>
<evidence type="ECO:0000256" key="4">
    <source>
        <dbReference type="ARBA" id="ARBA00023136"/>
    </source>
</evidence>
<dbReference type="SUPFAM" id="SSF52091">
    <property type="entry name" value="SpoIIaa-like"/>
    <property type="match status" value="1"/>
</dbReference>
<dbReference type="Gene3D" id="3.30.750.24">
    <property type="entry name" value="STAS domain"/>
    <property type="match status" value="1"/>
</dbReference>
<dbReference type="PROSITE" id="PS50801">
    <property type="entry name" value="STAS"/>
    <property type="match status" value="1"/>
</dbReference>
<feature type="transmembrane region" description="Helical" evidence="5">
    <location>
        <begin position="34"/>
        <end position="55"/>
    </location>
</feature>
<dbReference type="AlphaFoldDB" id="A0A9X2HZS2"/>
<feature type="transmembrane region" description="Helical" evidence="5">
    <location>
        <begin position="410"/>
        <end position="439"/>
    </location>
</feature>
<feature type="transmembrane region" description="Helical" evidence="5">
    <location>
        <begin position="375"/>
        <end position="398"/>
    </location>
</feature>
<reference evidence="7" key="2">
    <citation type="submission" date="2023-01" db="EMBL/GenBank/DDBJ databases">
        <title>Gilvimarinus xylanilyticus HB14 isolated from Caulerpa lentillifera aquaculture base in Hainan, China.</title>
        <authorList>
            <person name="Zhang Y.-J."/>
        </authorList>
    </citation>
    <scope>NUCLEOTIDE SEQUENCE</scope>
    <source>
        <strain evidence="7">HB14</strain>
    </source>
</reference>
<dbReference type="InterPro" id="IPR002645">
    <property type="entry name" value="STAS_dom"/>
</dbReference>
<keyword evidence="2 5" id="KW-0812">Transmembrane</keyword>
<evidence type="ECO:0000256" key="2">
    <source>
        <dbReference type="ARBA" id="ARBA00022692"/>
    </source>
</evidence>
<feature type="transmembrane region" description="Helical" evidence="5">
    <location>
        <begin position="182"/>
        <end position="201"/>
    </location>
</feature>
<dbReference type="InterPro" id="IPR001902">
    <property type="entry name" value="SLC26A/SulP_fam"/>
</dbReference>
<dbReference type="EMBL" id="JAMFTH010000002">
    <property type="protein sequence ID" value="MCP8899521.1"/>
    <property type="molecule type" value="Genomic_DNA"/>
</dbReference>
<reference evidence="7" key="1">
    <citation type="submission" date="2022-05" db="EMBL/GenBank/DDBJ databases">
        <authorList>
            <person name="Sun H.-N."/>
        </authorList>
    </citation>
    <scope>NUCLEOTIDE SEQUENCE</scope>
    <source>
        <strain evidence="7">HB14</strain>
    </source>
</reference>
<comment type="subcellular location">
    <subcellularLocation>
        <location evidence="1">Membrane</location>
        <topology evidence="1">Multi-pass membrane protein</topology>
    </subcellularLocation>
</comment>
<protein>
    <submittedName>
        <fullName evidence="7">C4-dicarboxylic acid transporter DauA</fullName>
    </submittedName>
</protein>
<dbReference type="RefSeq" id="WP_253967818.1">
    <property type="nucleotide sequence ID" value="NZ_JAMFTH010000002.1"/>
</dbReference>
<evidence type="ECO:0000313" key="7">
    <source>
        <dbReference type="EMBL" id="MCP8899521.1"/>
    </source>
</evidence>
<dbReference type="GO" id="GO:0055085">
    <property type="term" value="P:transmembrane transport"/>
    <property type="evidence" value="ECO:0007669"/>
    <property type="project" value="InterPro"/>
</dbReference>
<dbReference type="CDD" id="cd07042">
    <property type="entry name" value="STAS_SulP_like_sulfate_transporter"/>
    <property type="match status" value="1"/>
</dbReference>
<evidence type="ECO:0000256" key="5">
    <source>
        <dbReference type="SAM" id="Phobius"/>
    </source>
</evidence>
<organism evidence="7 8">
    <name type="scientific">Gilvimarinus xylanilyticus</name>
    <dbReference type="NCBI Taxonomy" id="2944139"/>
    <lineage>
        <taxon>Bacteria</taxon>
        <taxon>Pseudomonadati</taxon>
        <taxon>Pseudomonadota</taxon>
        <taxon>Gammaproteobacteria</taxon>
        <taxon>Cellvibrionales</taxon>
        <taxon>Cellvibrionaceae</taxon>
        <taxon>Gilvimarinus</taxon>
    </lineage>
</organism>
<feature type="transmembrane region" description="Helical" evidence="5">
    <location>
        <begin position="279"/>
        <end position="301"/>
    </location>
</feature>
<feature type="transmembrane region" description="Helical" evidence="5">
    <location>
        <begin position="135"/>
        <end position="162"/>
    </location>
</feature>
<accession>A0A9X2HZS2</accession>
<gene>
    <name evidence="7" type="primary">dauA</name>
    <name evidence="7" type="ORF">M6D89_09445</name>
</gene>
<proteinExistence type="predicted"/>
<dbReference type="Pfam" id="PF00916">
    <property type="entry name" value="Sulfate_transp"/>
    <property type="match status" value="1"/>
</dbReference>
<evidence type="ECO:0000259" key="6">
    <source>
        <dbReference type="PROSITE" id="PS50801"/>
    </source>
</evidence>
<feature type="domain" description="STAS" evidence="6">
    <location>
        <begin position="457"/>
        <end position="568"/>
    </location>
</feature>
<dbReference type="Proteomes" id="UP001139319">
    <property type="component" value="Unassembled WGS sequence"/>
</dbReference>
<keyword evidence="3 5" id="KW-1133">Transmembrane helix</keyword>
<evidence type="ECO:0000313" key="8">
    <source>
        <dbReference type="Proteomes" id="UP001139319"/>
    </source>
</evidence>
<keyword evidence="4 5" id="KW-0472">Membrane</keyword>
<dbReference type="InterPro" id="IPR011547">
    <property type="entry name" value="SLC26A/SulP_dom"/>
</dbReference>